<dbReference type="EMBL" id="BDRX01000043">
    <property type="protein sequence ID" value="GBF93714.1"/>
    <property type="molecule type" value="Genomic_DNA"/>
</dbReference>
<feature type="chain" id="PRO_5016015817" evidence="1">
    <location>
        <begin position="22"/>
        <end position="83"/>
    </location>
</feature>
<protein>
    <submittedName>
        <fullName evidence="2">Uncharacterized protein</fullName>
    </submittedName>
</protein>
<name>A0A2V0P1H5_9CHLO</name>
<evidence type="ECO:0000313" key="3">
    <source>
        <dbReference type="Proteomes" id="UP000247498"/>
    </source>
</evidence>
<evidence type="ECO:0000256" key="1">
    <source>
        <dbReference type="SAM" id="SignalP"/>
    </source>
</evidence>
<organism evidence="2 3">
    <name type="scientific">Raphidocelis subcapitata</name>
    <dbReference type="NCBI Taxonomy" id="307507"/>
    <lineage>
        <taxon>Eukaryota</taxon>
        <taxon>Viridiplantae</taxon>
        <taxon>Chlorophyta</taxon>
        <taxon>core chlorophytes</taxon>
        <taxon>Chlorophyceae</taxon>
        <taxon>CS clade</taxon>
        <taxon>Sphaeropleales</taxon>
        <taxon>Selenastraceae</taxon>
        <taxon>Raphidocelis</taxon>
    </lineage>
</organism>
<dbReference type="InParanoid" id="A0A2V0P1H5"/>
<accession>A0A2V0P1H5</accession>
<comment type="caution">
    <text evidence="2">The sequence shown here is derived from an EMBL/GenBank/DDBJ whole genome shotgun (WGS) entry which is preliminary data.</text>
</comment>
<dbReference type="Proteomes" id="UP000247498">
    <property type="component" value="Unassembled WGS sequence"/>
</dbReference>
<reference evidence="2 3" key="1">
    <citation type="journal article" date="2018" name="Sci. Rep.">
        <title>Raphidocelis subcapitata (=Pseudokirchneriella subcapitata) provides an insight into genome evolution and environmental adaptations in the Sphaeropleales.</title>
        <authorList>
            <person name="Suzuki S."/>
            <person name="Yamaguchi H."/>
            <person name="Nakajima N."/>
            <person name="Kawachi M."/>
        </authorList>
    </citation>
    <scope>NUCLEOTIDE SEQUENCE [LARGE SCALE GENOMIC DNA]</scope>
    <source>
        <strain evidence="2 3">NIES-35</strain>
    </source>
</reference>
<dbReference type="AlphaFoldDB" id="A0A2V0P1H5"/>
<feature type="signal peptide" evidence="1">
    <location>
        <begin position="1"/>
        <end position="21"/>
    </location>
</feature>
<sequence>MGQLTRQLCLWALLLPVLVSILDLMVEFDSPEAAKAAFDAFQEERGFARQVIQRRGELDASSDLEMSDTGKIWLLCNARRAAA</sequence>
<evidence type="ECO:0000313" key="2">
    <source>
        <dbReference type="EMBL" id="GBF93714.1"/>
    </source>
</evidence>
<gene>
    <name evidence="2" type="ORF">Rsub_06817</name>
</gene>
<proteinExistence type="predicted"/>
<keyword evidence="3" id="KW-1185">Reference proteome</keyword>
<keyword evidence="1" id="KW-0732">Signal</keyword>